<protein>
    <submittedName>
        <fullName evidence="2">Uncharacterized protein</fullName>
    </submittedName>
</protein>
<sequence>MDVSSLLNSGGTSLTTEDLWGLLHCDNSEKLNQINNAVFQYPSATKETYRYFDIFIQLLLSILNNAGSGMQHTKPVIMAALRNCIKGILEQEGFNWLLVYPLHVSPDTWNQLKESTDKSLLRHLYGLQLGLKKQDSIELGAWTRSILHFLRVESPILTCHIWLNLCYLEEQRQQQHDMSTTDILDDQNKSVCLMFLDKVEYSGGASEMLQEVFSILQNGARSKLRDELENHLGGAILLHNFSQDEMVVSLVHFGNLVRSNKILYPLTKMSLDRFVYTVGPNSQNGGGKSKGKQKLAGGIGRNPLVNNDVRSEISDNVKERSLQVRHGTKWWLQQMGILLPIEFDMYLEELIMRLYPSGSKRVLDFVLVDWAARDPFGCHMELIVKNVMNLVDQQSFDTEIAPFYAWIQMFDLAHDTRLSEIEKGYNIKTGAEINLAKFNTKHDVALVNGLVKILQQMSLHSTTTSNLFILNCINVAAPEIVLGYVEWIVQLLNKEFDTSQDHHVTSLKSSTKSGRKSQQTTIAEHLEKVLMHPNVMSIASLLVPTILLQASDHTIAWLTNKKTDRVSSPARSGIHILMEYFSGGSHLSSKLLMTDLLRQKSRHYMDTLMGCLRSRMSDPLPSSAHSQSWFTRHFLGPILSEASNGNDNTASPTQTHTQQHQQQHQNQHQHQHQHQHQQQHQHQHQEQEQELELEQEQQKDDQDRPNVALQLLQTMLTGRTLFPWYFTTLVTSDRVHKLGAIEKLFMSQHHVIYSVRGTGLADMIQNLVQLDVAQQQRIVDMWIRLWTKPTTITDDNMDLDTREQQKQIAVPLDWILQCIGLYDQAPAVVKQMMECYMKLGIQSRVLNSEKAIESSNKESFTEMVMNLLMLSDTPEVDELFDLYIQLCYREKESSELDQEEIVQAVVRTLMILAEEIKLLFNSQSQSEDENIIATSGGDSGGDHDGGQVNDGTIGDELDQYTSMMEIDPVVDTTVDEQAMEIQGRNQYNAGKSRKLVQKLMAQQREHQVQRFTTARKKARKDRLERQKDQERESRKKQQQQQQQQLEFMHAHVYKNKMVTMLVQRLLNFILVVLSESGGNSLCPEARQSVRDKLVCNLLLYEPLATLIQLVELPSNTVDDIHMIVGLCLEILQKNGDTTTYNIIQRIIGD</sequence>
<feature type="region of interest" description="Disordered" evidence="1">
    <location>
        <begin position="640"/>
        <end position="703"/>
    </location>
</feature>
<feature type="compositionally biased region" description="Polar residues" evidence="1">
    <location>
        <begin position="641"/>
        <end position="653"/>
    </location>
</feature>
<evidence type="ECO:0000313" key="2">
    <source>
        <dbReference type="EMBL" id="ORZ15121.1"/>
    </source>
</evidence>
<evidence type="ECO:0000256" key="1">
    <source>
        <dbReference type="SAM" id="MobiDB-lite"/>
    </source>
</evidence>
<comment type="caution">
    <text evidence="2">The sequence shown here is derived from an EMBL/GenBank/DDBJ whole genome shotgun (WGS) entry which is preliminary data.</text>
</comment>
<feature type="compositionally biased region" description="Basic and acidic residues" evidence="1">
    <location>
        <begin position="1021"/>
        <end position="1035"/>
    </location>
</feature>
<dbReference type="EMBL" id="MCGE01000013">
    <property type="protein sequence ID" value="ORZ15121.1"/>
    <property type="molecule type" value="Genomic_DNA"/>
</dbReference>
<feature type="region of interest" description="Disordered" evidence="1">
    <location>
        <begin position="929"/>
        <end position="954"/>
    </location>
</feature>
<feature type="region of interest" description="Disordered" evidence="1">
    <location>
        <begin position="1004"/>
        <end position="1041"/>
    </location>
</feature>
<keyword evidence="3" id="KW-1185">Reference proteome</keyword>
<gene>
    <name evidence="2" type="ORF">BCR42DRAFT_451990</name>
</gene>
<name>A0A1X2IEK2_9FUNG</name>
<proteinExistence type="predicted"/>
<feature type="compositionally biased region" description="Low complexity" evidence="1">
    <location>
        <begin position="654"/>
        <end position="666"/>
    </location>
</feature>
<dbReference type="OrthoDB" id="2244892at2759"/>
<accession>A0A1X2IEK2</accession>
<feature type="compositionally biased region" description="Basic residues" evidence="1">
    <location>
        <begin position="667"/>
        <end position="682"/>
    </location>
</feature>
<evidence type="ECO:0000313" key="3">
    <source>
        <dbReference type="Proteomes" id="UP000193560"/>
    </source>
</evidence>
<dbReference type="Proteomes" id="UP000193560">
    <property type="component" value="Unassembled WGS sequence"/>
</dbReference>
<dbReference type="AlphaFoldDB" id="A0A1X2IEK2"/>
<reference evidence="2 3" key="1">
    <citation type="submission" date="2016-07" db="EMBL/GenBank/DDBJ databases">
        <title>Pervasive Adenine N6-methylation of Active Genes in Fungi.</title>
        <authorList>
            <consortium name="DOE Joint Genome Institute"/>
            <person name="Mondo S.J."/>
            <person name="Dannebaum R.O."/>
            <person name="Kuo R.C."/>
            <person name="Labutti K."/>
            <person name="Haridas S."/>
            <person name="Kuo A."/>
            <person name="Salamov A."/>
            <person name="Ahrendt S.R."/>
            <person name="Lipzen A."/>
            <person name="Sullivan W."/>
            <person name="Andreopoulos W.B."/>
            <person name="Clum A."/>
            <person name="Lindquist E."/>
            <person name="Daum C."/>
            <person name="Ramamoorthy G.K."/>
            <person name="Gryganskyi A."/>
            <person name="Culley D."/>
            <person name="Magnuson J.K."/>
            <person name="James T.Y."/>
            <person name="O'Malley M.A."/>
            <person name="Stajich J.E."/>
            <person name="Spatafora J.W."/>
            <person name="Visel A."/>
            <person name="Grigoriev I.V."/>
        </authorList>
    </citation>
    <scope>NUCLEOTIDE SEQUENCE [LARGE SCALE GENOMIC DNA]</scope>
    <source>
        <strain evidence="2 3">NRRL 1336</strain>
    </source>
</reference>
<organism evidence="2 3">
    <name type="scientific">Absidia repens</name>
    <dbReference type="NCBI Taxonomy" id="90262"/>
    <lineage>
        <taxon>Eukaryota</taxon>
        <taxon>Fungi</taxon>
        <taxon>Fungi incertae sedis</taxon>
        <taxon>Mucoromycota</taxon>
        <taxon>Mucoromycotina</taxon>
        <taxon>Mucoromycetes</taxon>
        <taxon>Mucorales</taxon>
        <taxon>Cunninghamellaceae</taxon>
        <taxon>Absidia</taxon>
    </lineage>
</organism>